<name>A0A5K3EWP8_MESCO</name>
<sequence>MCSWLEHVVANHSVVAVMCLARLRYADSEKSKQTGGVRDTATRSMTHQLPRCVFSEVFETNAVADQCSLGKLTDVGAGMRRRMLEDVRGWLRWQSDSPQPSESAS</sequence>
<accession>A0A5K3EWP8</accession>
<dbReference type="AlphaFoldDB" id="A0A5K3EWP8"/>
<dbReference type="WBParaSite" id="MCU_003202-RA">
    <property type="protein sequence ID" value="MCU_003202-RA"/>
    <property type="gene ID" value="MCU_003202"/>
</dbReference>
<organism evidence="1">
    <name type="scientific">Mesocestoides corti</name>
    <name type="common">Flatworm</name>
    <dbReference type="NCBI Taxonomy" id="53468"/>
    <lineage>
        <taxon>Eukaryota</taxon>
        <taxon>Metazoa</taxon>
        <taxon>Spiralia</taxon>
        <taxon>Lophotrochozoa</taxon>
        <taxon>Platyhelminthes</taxon>
        <taxon>Cestoda</taxon>
        <taxon>Eucestoda</taxon>
        <taxon>Cyclophyllidea</taxon>
        <taxon>Mesocestoididae</taxon>
        <taxon>Mesocestoides</taxon>
    </lineage>
</organism>
<protein>
    <submittedName>
        <fullName evidence="1">DUF305 domain-containing protein</fullName>
    </submittedName>
</protein>
<evidence type="ECO:0000313" key="1">
    <source>
        <dbReference type="WBParaSite" id="MCU_003202-RA"/>
    </source>
</evidence>
<reference evidence="1" key="1">
    <citation type="submission" date="2019-11" db="UniProtKB">
        <authorList>
            <consortium name="WormBaseParasite"/>
        </authorList>
    </citation>
    <scope>IDENTIFICATION</scope>
</reference>
<proteinExistence type="predicted"/>